<dbReference type="InterPro" id="IPR054357">
    <property type="entry name" value="MFE-2_N"/>
</dbReference>
<protein>
    <submittedName>
        <fullName evidence="3">MaoC/PaaZ C-terminal domain-containing protein</fullName>
    </submittedName>
</protein>
<sequence length="291" mass="31390">MAAWKELVGKEVAAGTFSWTSDRTLLYAIGVGAGLSDSLEELQFTTENTRGVAQQVVPTFMTQMASAGGGWIKQLGFPAREWDGYPEGLLHGEQSVTLHRSIPAAGTVNVKQVLVGVFDKGSGALCVSDTHATLADTGESLGTSRMGLFVRGQGGFGGPRQPADALPWEKLEHEPDLTVSLPLPIGQSLIFRLSGDRNPHGTDPAIAREDGFDRPIFFGLGTYGFASRAILKGLCDGNVDRFGAFEGRFSQPVFPGDRLDTRIWRTEGGAQFQTLANGERVVIDRGIFRYR</sequence>
<dbReference type="SUPFAM" id="SSF54637">
    <property type="entry name" value="Thioesterase/thiol ester dehydrase-isomerase"/>
    <property type="match status" value="2"/>
</dbReference>
<organism evidence="3 4">
    <name type="scientific">Novosphingobium anseongense</name>
    <dbReference type="NCBI Taxonomy" id="3133436"/>
    <lineage>
        <taxon>Bacteria</taxon>
        <taxon>Pseudomonadati</taxon>
        <taxon>Pseudomonadota</taxon>
        <taxon>Alphaproteobacteria</taxon>
        <taxon>Sphingomonadales</taxon>
        <taxon>Sphingomonadaceae</taxon>
        <taxon>Novosphingobium</taxon>
    </lineage>
</organism>
<name>A0ABU8RX56_9SPHN</name>
<dbReference type="Pfam" id="PF01575">
    <property type="entry name" value="MaoC_dehydratas"/>
    <property type="match status" value="1"/>
</dbReference>
<reference evidence="3 4" key="1">
    <citation type="submission" date="2024-03" db="EMBL/GenBank/DDBJ databases">
        <authorList>
            <person name="Jo J.-H."/>
        </authorList>
    </citation>
    <scope>NUCLEOTIDE SEQUENCE [LARGE SCALE GENOMIC DNA]</scope>
    <source>
        <strain evidence="3 4">PS1R-30</strain>
    </source>
</reference>
<dbReference type="EMBL" id="JBBHJZ010000002">
    <property type="protein sequence ID" value="MEJ5977672.1"/>
    <property type="molecule type" value="Genomic_DNA"/>
</dbReference>
<evidence type="ECO:0000313" key="4">
    <source>
        <dbReference type="Proteomes" id="UP001361239"/>
    </source>
</evidence>
<evidence type="ECO:0000313" key="3">
    <source>
        <dbReference type="EMBL" id="MEJ5977672.1"/>
    </source>
</evidence>
<comment type="caution">
    <text evidence="3">The sequence shown here is derived from an EMBL/GenBank/DDBJ whole genome shotgun (WGS) entry which is preliminary data.</text>
</comment>
<proteinExistence type="predicted"/>
<dbReference type="RefSeq" id="WP_339587604.1">
    <property type="nucleotide sequence ID" value="NZ_JBBHJZ010000002.1"/>
</dbReference>
<dbReference type="InterPro" id="IPR002539">
    <property type="entry name" value="MaoC-like_dom"/>
</dbReference>
<dbReference type="PANTHER" id="PTHR13078">
    <property type="entry name" value="PEROXISOMAL MULTIFUNCTIONAL ENZYME TYPE 2-RELATED"/>
    <property type="match status" value="1"/>
</dbReference>
<evidence type="ECO:0000259" key="2">
    <source>
        <dbReference type="Pfam" id="PF22622"/>
    </source>
</evidence>
<accession>A0ABU8RX56</accession>
<evidence type="ECO:0000259" key="1">
    <source>
        <dbReference type="Pfam" id="PF01575"/>
    </source>
</evidence>
<dbReference type="PANTHER" id="PTHR13078:SF56">
    <property type="entry name" value="PEROXISOMAL MULTIFUNCTIONAL ENZYME TYPE 2"/>
    <property type="match status" value="1"/>
</dbReference>
<dbReference type="Pfam" id="PF22622">
    <property type="entry name" value="MFE-2_hydrat-2_N"/>
    <property type="match status" value="1"/>
</dbReference>
<keyword evidence="4" id="KW-1185">Reference proteome</keyword>
<dbReference type="InterPro" id="IPR029069">
    <property type="entry name" value="HotDog_dom_sf"/>
</dbReference>
<dbReference type="Gene3D" id="3.10.129.10">
    <property type="entry name" value="Hotdog Thioesterase"/>
    <property type="match status" value="1"/>
</dbReference>
<dbReference type="Proteomes" id="UP001361239">
    <property type="component" value="Unassembled WGS sequence"/>
</dbReference>
<feature type="domain" description="MaoC-like" evidence="1">
    <location>
        <begin position="169"/>
        <end position="274"/>
    </location>
</feature>
<feature type="domain" description="Peroxisomal multifunctional enzyme type 2-like N-terminal" evidence="2">
    <location>
        <begin position="17"/>
        <end position="152"/>
    </location>
</feature>
<gene>
    <name evidence="3" type="ORF">WG901_13575</name>
</gene>